<dbReference type="GO" id="GO:0004499">
    <property type="term" value="F:N,N-dimethylaniline monooxygenase activity"/>
    <property type="evidence" value="ECO:0007669"/>
    <property type="project" value="InterPro"/>
</dbReference>
<sequence length="545" mass="61793">MTEEQYDAIIIGAGFSGIYQLIQLRRLGLKCKVVETGSDLGGTWYWNRYPGARVDSDIPSYELSFPELWKGWSWTQKFPNWQELQSYFAYVDDKMDLRKDCRFDTIVKSANWDDQLHVWHVTGEGKDSIYKASARYLVSCTGFASKPFTPEYKGLNTFKGLATHTARWPEACETAGKRIGVVGTGASGVQVIQALGPHAKHLTVFQRAPNTALPMRPYAINKQIQDHYRPVYEQLFEKLTNTFSGLAYDLIYRPMMKDTPEQRQAVFEELWDLGGFHFWLANYLDIFKDQACNDEAYAFWRKKVCERIKDPVKRELLAPEVQAYPIGCKNPSLEEKFYEICDQDNIEIIDVKATPILEVTPTGVKTSGKEIDLDILVFATGWDSHIGSILDIDIRGLGGETIKDHWRAKDGVKTYLGVTVDNFPNFFFMYGPQAPTALCNGPSCAEVQGAWVIKTIDWLRQKGITKFNPSTQAAQAYKDHIEELSRATLLPKVASFWMGANVPGKRVEAYNYSAGLKMYKEELAEEAELGYPGFLRDALRQTGVA</sequence>
<keyword evidence="3" id="KW-0285">Flavoprotein</keyword>
<proteinExistence type="inferred from homology"/>
<dbReference type="InterPro" id="IPR036188">
    <property type="entry name" value="FAD/NAD-bd_sf"/>
</dbReference>
<dbReference type="Pfam" id="PF00743">
    <property type="entry name" value="FMO-like"/>
    <property type="match status" value="1"/>
</dbReference>
<protein>
    <submittedName>
        <fullName evidence="8">Cyclohexanone monooxygenase</fullName>
    </submittedName>
</protein>
<comment type="cofactor">
    <cofactor evidence="1">
        <name>FAD</name>
        <dbReference type="ChEBI" id="CHEBI:57692"/>
    </cofactor>
</comment>
<dbReference type="PANTHER" id="PTHR43098">
    <property type="entry name" value="L-ORNITHINE N(5)-MONOOXYGENASE-RELATED"/>
    <property type="match status" value="1"/>
</dbReference>
<dbReference type="SUPFAM" id="SSF51905">
    <property type="entry name" value="FAD/NAD(P)-binding domain"/>
    <property type="match status" value="2"/>
</dbReference>
<dbReference type="InterPro" id="IPR050775">
    <property type="entry name" value="FAD-binding_Monooxygenases"/>
</dbReference>
<comment type="caution">
    <text evidence="8">The sequence shown here is derived from an EMBL/GenBank/DDBJ whole genome shotgun (WGS) entry which is preliminary data.</text>
</comment>
<evidence type="ECO:0000256" key="7">
    <source>
        <dbReference type="ARBA" id="ARBA00023033"/>
    </source>
</evidence>
<dbReference type="Gene3D" id="3.50.50.60">
    <property type="entry name" value="FAD/NAD(P)-binding domain"/>
    <property type="match status" value="2"/>
</dbReference>
<evidence type="ECO:0000313" key="9">
    <source>
        <dbReference type="Proteomes" id="UP001194468"/>
    </source>
</evidence>
<dbReference type="GO" id="GO:0050661">
    <property type="term" value="F:NADP binding"/>
    <property type="evidence" value="ECO:0007669"/>
    <property type="project" value="InterPro"/>
</dbReference>
<organism evidence="8 9">
    <name type="scientific">Boletus edulis BED1</name>
    <dbReference type="NCBI Taxonomy" id="1328754"/>
    <lineage>
        <taxon>Eukaryota</taxon>
        <taxon>Fungi</taxon>
        <taxon>Dikarya</taxon>
        <taxon>Basidiomycota</taxon>
        <taxon>Agaricomycotina</taxon>
        <taxon>Agaricomycetes</taxon>
        <taxon>Agaricomycetidae</taxon>
        <taxon>Boletales</taxon>
        <taxon>Boletineae</taxon>
        <taxon>Boletaceae</taxon>
        <taxon>Boletoideae</taxon>
        <taxon>Boletus</taxon>
    </lineage>
</organism>
<dbReference type="AlphaFoldDB" id="A0AAD4C367"/>
<keyword evidence="6" id="KW-0560">Oxidoreductase</keyword>
<evidence type="ECO:0000256" key="5">
    <source>
        <dbReference type="ARBA" id="ARBA00022857"/>
    </source>
</evidence>
<accession>A0AAD4C367</accession>
<name>A0AAD4C367_BOLED</name>
<dbReference type="PANTHER" id="PTHR43098:SF3">
    <property type="entry name" value="L-ORNITHINE N(5)-MONOOXYGENASE-RELATED"/>
    <property type="match status" value="1"/>
</dbReference>
<evidence type="ECO:0000256" key="1">
    <source>
        <dbReference type="ARBA" id="ARBA00001974"/>
    </source>
</evidence>
<evidence type="ECO:0000256" key="6">
    <source>
        <dbReference type="ARBA" id="ARBA00023002"/>
    </source>
</evidence>
<keyword evidence="5" id="KW-0521">NADP</keyword>
<dbReference type="EMBL" id="WHUW01000005">
    <property type="protein sequence ID" value="KAF8446440.1"/>
    <property type="molecule type" value="Genomic_DNA"/>
</dbReference>
<dbReference type="Proteomes" id="UP001194468">
    <property type="component" value="Unassembled WGS sequence"/>
</dbReference>
<evidence type="ECO:0000313" key="8">
    <source>
        <dbReference type="EMBL" id="KAF8446440.1"/>
    </source>
</evidence>
<evidence type="ECO:0000256" key="2">
    <source>
        <dbReference type="ARBA" id="ARBA00010139"/>
    </source>
</evidence>
<reference evidence="8" key="1">
    <citation type="submission" date="2019-10" db="EMBL/GenBank/DDBJ databases">
        <authorList>
            <consortium name="DOE Joint Genome Institute"/>
            <person name="Kuo A."/>
            <person name="Miyauchi S."/>
            <person name="Kiss E."/>
            <person name="Drula E."/>
            <person name="Kohler A."/>
            <person name="Sanchez-Garcia M."/>
            <person name="Andreopoulos B."/>
            <person name="Barry K.W."/>
            <person name="Bonito G."/>
            <person name="Buee M."/>
            <person name="Carver A."/>
            <person name="Chen C."/>
            <person name="Cichocki N."/>
            <person name="Clum A."/>
            <person name="Culley D."/>
            <person name="Crous P.W."/>
            <person name="Fauchery L."/>
            <person name="Girlanda M."/>
            <person name="Hayes R."/>
            <person name="Keri Z."/>
            <person name="LaButti K."/>
            <person name="Lipzen A."/>
            <person name="Lombard V."/>
            <person name="Magnuson J."/>
            <person name="Maillard F."/>
            <person name="Morin E."/>
            <person name="Murat C."/>
            <person name="Nolan M."/>
            <person name="Ohm R."/>
            <person name="Pangilinan J."/>
            <person name="Pereira M."/>
            <person name="Perotto S."/>
            <person name="Peter M."/>
            <person name="Riley R."/>
            <person name="Sitrit Y."/>
            <person name="Stielow B."/>
            <person name="Szollosi G."/>
            <person name="Zifcakova L."/>
            <person name="Stursova M."/>
            <person name="Spatafora J.W."/>
            <person name="Tedersoo L."/>
            <person name="Vaario L.-M."/>
            <person name="Yamada A."/>
            <person name="Yan M."/>
            <person name="Wang P."/>
            <person name="Xu J."/>
            <person name="Bruns T."/>
            <person name="Baldrian P."/>
            <person name="Vilgalys R."/>
            <person name="Henrissat B."/>
            <person name="Grigoriev I.V."/>
            <person name="Hibbett D."/>
            <person name="Nagy L.G."/>
            <person name="Martin F.M."/>
        </authorList>
    </citation>
    <scope>NUCLEOTIDE SEQUENCE</scope>
    <source>
        <strain evidence="8">BED1</strain>
    </source>
</reference>
<keyword evidence="9" id="KW-1185">Reference proteome</keyword>
<keyword evidence="7 8" id="KW-0503">Monooxygenase</keyword>
<gene>
    <name evidence="8" type="ORF">L210DRAFT_479932</name>
</gene>
<reference evidence="8" key="2">
    <citation type="journal article" date="2020" name="Nat. Commun.">
        <title>Large-scale genome sequencing of mycorrhizal fungi provides insights into the early evolution of symbiotic traits.</title>
        <authorList>
            <person name="Miyauchi S."/>
            <person name="Kiss E."/>
            <person name="Kuo A."/>
            <person name="Drula E."/>
            <person name="Kohler A."/>
            <person name="Sanchez-Garcia M."/>
            <person name="Morin E."/>
            <person name="Andreopoulos B."/>
            <person name="Barry K.W."/>
            <person name="Bonito G."/>
            <person name="Buee M."/>
            <person name="Carver A."/>
            <person name="Chen C."/>
            <person name="Cichocki N."/>
            <person name="Clum A."/>
            <person name="Culley D."/>
            <person name="Crous P.W."/>
            <person name="Fauchery L."/>
            <person name="Girlanda M."/>
            <person name="Hayes R.D."/>
            <person name="Keri Z."/>
            <person name="LaButti K."/>
            <person name="Lipzen A."/>
            <person name="Lombard V."/>
            <person name="Magnuson J."/>
            <person name="Maillard F."/>
            <person name="Murat C."/>
            <person name="Nolan M."/>
            <person name="Ohm R.A."/>
            <person name="Pangilinan J."/>
            <person name="Pereira M.F."/>
            <person name="Perotto S."/>
            <person name="Peter M."/>
            <person name="Pfister S."/>
            <person name="Riley R."/>
            <person name="Sitrit Y."/>
            <person name="Stielow J.B."/>
            <person name="Szollosi G."/>
            <person name="Zifcakova L."/>
            <person name="Stursova M."/>
            <person name="Spatafora J.W."/>
            <person name="Tedersoo L."/>
            <person name="Vaario L.M."/>
            <person name="Yamada A."/>
            <person name="Yan M."/>
            <person name="Wang P."/>
            <person name="Xu J."/>
            <person name="Bruns T."/>
            <person name="Baldrian P."/>
            <person name="Vilgalys R."/>
            <person name="Dunand C."/>
            <person name="Henrissat B."/>
            <person name="Grigoriev I.V."/>
            <person name="Hibbett D."/>
            <person name="Nagy L.G."/>
            <person name="Martin F.M."/>
        </authorList>
    </citation>
    <scope>NUCLEOTIDE SEQUENCE</scope>
    <source>
        <strain evidence="8">BED1</strain>
    </source>
</reference>
<dbReference type="InterPro" id="IPR020946">
    <property type="entry name" value="Flavin_mOase-like"/>
</dbReference>
<dbReference type="GO" id="GO:0050660">
    <property type="term" value="F:flavin adenine dinucleotide binding"/>
    <property type="evidence" value="ECO:0007669"/>
    <property type="project" value="InterPro"/>
</dbReference>
<evidence type="ECO:0000256" key="3">
    <source>
        <dbReference type="ARBA" id="ARBA00022630"/>
    </source>
</evidence>
<comment type="similarity">
    <text evidence="2">Belongs to the FAD-binding monooxygenase family.</text>
</comment>
<keyword evidence="4" id="KW-0274">FAD</keyword>
<evidence type="ECO:0000256" key="4">
    <source>
        <dbReference type="ARBA" id="ARBA00022827"/>
    </source>
</evidence>